<dbReference type="Pfam" id="PF05746">
    <property type="entry name" value="DALR_1"/>
    <property type="match status" value="1"/>
</dbReference>
<evidence type="ECO:0000259" key="13">
    <source>
        <dbReference type="SMART" id="SM00836"/>
    </source>
</evidence>
<evidence type="ECO:0000256" key="3">
    <source>
        <dbReference type="ARBA" id="ARBA00011245"/>
    </source>
</evidence>
<keyword evidence="7 11" id="KW-0067">ATP-binding</keyword>
<dbReference type="GO" id="GO:0004814">
    <property type="term" value="F:arginine-tRNA ligase activity"/>
    <property type="evidence" value="ECO:0007669"/>
    <property type="project" value="UniProtKB-UniRule"/>
</dbReference>
<evidence type="ECO:0000256" key="7">
    <source>
        <dbReference type="ARBA" id="ARBA00022840"/>
    </source>
</evidence>
<dbReference type="SUPFAM" id="SSF52374">
    <property type="entry name" value="Nucleotidylyl transferase"/>
    <property type="match status" value="1"/>
</dbReference>
<keyword evidence="16" id="KW-1185">Reference proteome</keyword>
<proteinExistence type="inferred from homology"/>
<protein>
    <recommendedName>
        <fullName evidence="11">Arginine--tRNA ligase</fullName>
        <ecNumber evidence="11">6.1.1.19</ecNumber>
    </recommendedName>
    <alternativeName>
        <fullName evidence="11">Arginyl-tRNA synthetase</fullName>
        <shortName evidence="11">ArgRS</shortName>
    </alternativeName>
</protein>
<dbReference type="RefSeq" id="WP_094324801.1">
    <property type="nucleotide sequence ID" value="NZ_CP022347.1"/>
</dbReference>
<evidence type="ECO:0000256" key="8">
    <source>
        <dbReference type="ARBA" id="ARBA00022917"/>
    </source>
</evidence>
<comment type="similarity">
    <text evidence="2 11 12">Belongs to the class-I aminoacyl-tRNA synthetase family.</text>
</comment>
<dbReference type="Pfam" id="PF03485">
    <property type="entry name" value="Arg_tRNA_synt_N"/>
    <property type="match status" value="1"/>
</dbReference>
<dbReference type="SMART" id="SM01016">
    <property type="entry name" value="Arg_tRNA_synt_N"/>
    <property type="match status" value="1"/>
</dbReference>
<keyword evidence="6 11" id="KW-0547">Nucleotide-binding</keyword>
<dbReference type="SUPFAM" id="SSF55190">
    <property type="entry name" value="Arginyl-tRNA synthetase (ArgRS), N-terminal 'additional' domain"/>
    <property type="match status" value="1"/>
</dbReference>
<feature type="domain" description="DALR anticodon binding" evidence="13">
    <location>
        <begin position="413"/>
        <end position="527"/>
    </location>
</feature>
<dbReference type="HAMAP" id="MF_00123">
    <property type="entry name" value="Arg_tRNA_synth"/>
    <property type="match status" value="1"/>
</dbReference>
<dbReference type="AlphaFoldDB" id="A0A222MVN4"/>
<dbReference type="InterPro" id="IPR009080">
    <property type="entry name" value="tRNAsynth_Ia_anticodon-bd"/>
</dbReference>
<dbReference type="NCBIfam" id="TIGR00456">
    <property type="entry name" value="argS"/>
    <property type="match status" value="1"/>
</dbReference>
<evidence type="ECO:0000256" key="9">
    <source>
        <dbReference type="ARBA" id="ARBA00023146"/>
    </source>
</evidence>
<dbReference type="OrthoDB" id="9803211at2"/>
<evidence type="ECO:0000256" key="4">
    <source>
        <dbReference type="ARBA" id="ARBA00022490"/>
    </source>
</evidence>
<evidence type="ECO:0000313" key="15">
    <source>
        <dbReference type="EMBL" id="ASQ30013.1"/>
    </source>
</evidence>
<feature type="domain" description="Arginyl tRNA synthetase N-terminal" evidence="14">
    <location>
        <begin position="3"/>
        <end position="77"/>
    </location>
</feature>
<dbReference type="EC" id="6.1.1.19" evidence="11"/>
<evidence type="ECO:0000256" key="2">
    <source>
        <dbReference type="ARBA" id="ARBA00005594"/>
    </source>
</evidence>
<evidence type="ECO:0000313" key="16">
    <source>
        <dbReference type="Proteomes" id="UP000201169"/>
    </source>
</evidence>
<keyword evidence="4 11" id="KW-0963">Cytoplasm</keyword>
<dbReference type="Pfam" id="PF00750">
    <property type="entry name" value="tRNA-synt_1d"/>
    <property type="match status" value="1"/>
</dbReference>
<dbReference type="SUPFAM" id="SSF47323">
    <property type="entry name" value="Anticodon-binding domain of a subclass of class I aminoacyl-tRNA synthetases"/>
    <property type="match status" value="1"/>
</dbReference>
<comment type="catalytic activity">
    <reaction evidence="10 11">
        <text>tRNA(Arg) + L-arginine + ATP = L-arginyl-tRNA(Arg) + AMP + diphosphate</text>
        <dbReference type="Rhea" id="RHEA:20301"/>
        <dbReference type="Rhea" id="RHEA-COMP:9658"/>
        <dbReference type="Rhea" id="RHEA-COMP:9673"/>
        <dbReference type="ChEBI" id="CHEBI:30616"/>
        <dbReference type="ChEBI" id="CHEBI:32682"/>
        <dbReference type="ChEBI" id="CHEBI:33019"/>
        <dbReference type="ChEBI" id="CHEBI:78442"/>
        <dbReference type="ChEBI" id="CHEBI:78513"/>
        <dbReference type="ChEBI" id="CHEBI:456215"/>
        <dbReference type="EC" id="6.1.1.19"/>
    </reaction>
</comment>
<comment type="subcellular location">
    <subcellularLocation>
        <location evidence="1 11">Cytoplasm</location>
    </subcellularLocation>
</comment>
<dbReference type="Gene3D" id="1.10.730.10">
    <property type="entry name" value="Isoleucyl-tRNA Synthetase, Domain 1"/>
    <property type="match status" value="1"/>
</dbReference>
<evidence type="ECO:0000256" key="5">
    <source>
        <dbReference type="ARBA" id="ARBA00022598"/>
    </source>
</evidence>
<keyword evidence="5 11" id="KW-0436">Ligase</keyword>
<dbReference type="InterPro" id="IPR008909">
    <property type="entry name" value="DALR_anticod-bd"/>
</dbReference>
<dbReference type="InterPro" id="IPR035684">
    <property type="entry name" value="ArgRS_core"/>
</dbReference>
<evidence type="ECO:0000256" key="10">
    <source>
        <dbReference type="ARBA" id="ARBA00049339"/>
    </source>
</evidence>
<dbReference type="GO" id="GO:0005524">
    <property type="term" value="F:ATP binding"/>
    <property type="evidence" value="ECO:0007669"/>
    <property type="project" value="UniProtKB-UniRule"/>
</dbReference>
<dbReference type="InterPro" id="IPR001412">
    <property type="entry name" value="aa-tRNA-synth_I_CS"/>
</dbReference>
<dbReference type="Proteomes" id="UP000201169">
    <property type="component" value="Chromosome"/>
</dbReference>
<dbReference type="InterPro" id="IPR036695">
    <property type="entry name" value="Arg-tRNA-synth_N_sf"/>
</dbReference>
<dbReference type="EMBL" id="CP022347">
    <property type="protein sequence ID" value="ASQ30013.1"/>
    <property type="molecule type" value="Genomic_DNA"/>
</dbReference>
<comment type="subunit">
    <text evidence="3 11">Monomer.</text>
</comment>
<evidence type="ECO:0000259" key="14">
    <source>
        <dbReference type="SMART" id="SM01016"/>
    </source>
</evidence>
<dbReference type="Gene3D" id="3.40.50.620">
    <property type="entry name" value="HUPs"/>
    <property type="match status" value="1"/>
</dbReference>
<dbReference type="PANTHER" id="PTHR11956">
    <property type="entry name" value="ARGINYL-TRNA SYNTHETASE"/>
    <property type="match status" value="1"/>
</dbReference>
<feature type="short sequence motif" description="'HIGH' region" evidence="11">
    <location>
        <begin position="113"/>
        <end position="123"/>
    </location>
</feature>
<dbReference type="InterPro" id="IPR005148">
    <property type="entry name" value="Arg-tRNA-synth_N"/>
</dbReference>
<accession>A0A222MVN4</accession>
<dbReference type="FunFam" id="3.40.50.620:FF:000062">
    <property type="entry name" value="Arginine--tRNA ligase"/>
    <property type="match status" value="1"/>
</dbReference>
<evidence type="ECO:0000256" key="11">
    <source>
        <dbReference type="HAMAP-Rule" id="MF_00123"/>
    </source>
</evidence>
<keyword evidence="9 11" id="KW-0030">Aminoacyl-tRNA synthetase</keyword>
<dbReference type="SMART" id="SM00836">
    <property type="entry name" value="DALR_1"/>
    <property type="match status" value="1"/>
</dbReference>
<dbReference type="PANTHER" id="PTHR11956:SF5">
    <property type="entry name" value="ARGININE--TRNA LIGASE, CYTOPLASMIC"/>
    <property type="match status" value="1"/>
</dbReference>
<reference evidence="15 16" key="1">
    <citation type="submission" date="2017-07" db="EMBL/GenBank/DDBJ databases">
        <title>Analysis of two Campylobacter avium genomes and identification of a novel hippuricase gene.</title>
        <authorList>
            <person name="Miller W.G."/>
            <person name="Chapman M.H."/>
            <person name="Yee E."/>
            <person name="Revez J."/>
            <person name="Bono J.L."/>
            <person name="Rossi M."/>
        </authorList>
    </citation>
    <scope>NUCLEOTIDE SEQUENCE [LARGE SCALE GENOMIC DNA]</scope>
    <source>
        <strain evidence="15 16">LMG 24591</strain>
    </source>
</reference>
<name>A0A222MVN4_9BACT</name>
<sequence>MRNIVYQHIKSILKRDFVLESPRDRNLAHFATPLAFTLAKELKQSPHLIAQDLLLCFAEDSFFDKVECVNAYINFKLSPKFLNTLCTQALSNPSSFCKGEQKEQSIFLEYVSANPTGPLHIGHARGAVYGNTLYNLAKHLGYKIHSEYYVNDSGKQISLLGLSVLSRVKQLLGHDVEIPDECYKGEYIINLANEALLKFDKSFFVDENLDELALWAKDKMLDNIKNTLADAKIYIDNYMSERAIYKELDETLELLKQKGGAYEKDGKLFLASSLKGDEKDRVILREDKSATYLATDIAYHRHKMSSKYDVFINIWGADHHGYIARVKAAMNFLGFDDDKLEIILAQMVSLLKANKPYKMSKRAGNFILMQDVLDEIGSDALRFIFISKKCDTHLEFDVDEFKKEDSTNPVFYINYAYARIHQVFAKAQKETKDVINADISSLNEEALNLLFEALNLEAVLNDAFESRALQKISDYLKMLAGRFHKFYNENKVLGAENEDALLKLFAAVALSIKTALAIIGISAKDKM</sequence>
<evidence type="ECO:0000256" key="1">
    <source>
        <dbReference type="ARBA" id="ARBA00004496"/>
    </source>
</evidence>
<dbReference type="InterPro" id="IPR001278">
    <property type="entry name" value="Arg-tRNA-ligase"/>
</dbReference>
<dbReference type="GO" id="GO:0005737">
    <property type="term" value="C:cytoplasm"/>
    <property type="evidence" value="ECO:0007669"/>
    <property type="project" value="UniProtKB-SubCell"/>
</dbReference>
<dbReference type="GO" id="GO:0006420">
    <property type="term" value="P:arginyl-tRNA aminoacylation"/>
    <property type="evidence" value="ECO:0007669"/>
    <property type="project" value="UniProtKB-UniRule"/>
</dbReference>
<dbReference type="Gene3D" id="3.30.1360.70">
    <property type="entry name" value="Arginyl tRNA synthetase N-terminal domain"/>
    <property type="match status" value="1"/>
</dbReference>
<keyword evidence="8 11" id="KW-0648">Protein biosynthesis</keyword>
<evidence type="ECO:0000256" key="12">
    <source>
        <dbReference type="RuleBase" id="RU363038"/>
    </source>
</evidence>
<dbReference type="PRINTS" id="PR01038">
    <property type="entry name" value="TRNASYNTHARG"/>
</dbReference>
<gene>
    <name evidence="11 15" type="primary">argS</name>
    <name evidence="15" type="ORF">CAV_0345</name>
</gene>
<organism evidence="15 16">
    <name type="scientific">Campylobacter avium LMG 24591</name>
    <dbReference type="NCBI Taxonomy" id="522484"/>
    <lineage>
        <taxon>Bacteria</taxon>
        <taxon>Pseudomonadati</taxon>
        <taxon>Campylobacterota</taxon>
        <taxon>Epsilonproteobacteria</taxon>
        <taxon>Campylobacterales</taxon>
        <taxon>Campylobacteraceae</taxon>
        <taxon>Campylobacter</taxon>
    </lineage>
</organism>
<dbReference type="InterPro" id="IPR014729">
    <property type="entry name" value="Rossmann-like_a/b/a_fold"/>
</dbReference>
<evidence type="ECO:0000256" key="6">
    <source>
        <dbReference type="ARBA" id="ARBA00022741"/>
    </source>
</evidence>
<dbReference type="KEGG" id="cavi:CAV_0345"/>
<dbReference type="PROSITE" id="PS00178">
    <property type="entry name" value="AA_TRNA_LIGASE_I"/>
    <property type="match status" value="1"/>
</dbReference>
<dbReference type="CDD" id="cd00671">
    <property type="entry name" value="ArgRS_core"/>
    <property type="match status" value="1"/>
</dbReference>